<sequence length="411" mass="46651">MVVLIYLVLLICEVTLPDPYSIVSRFAGVTDWYQEPRPYHLLTTGPEHPPSPAYVPEFVLKLVYPEFMPPEDDVLPEDPKEDDEDPADYPIDREDDEEEESPRDDVDDKKEDKDEDEEEEEDHPASADSVPPPVHRSCDDQAEIRVTIYLPSTITYCTSTYQGIYGHIESCCTIYLHLSTSIRDTTIKDTTTFTYTITCIITARPPSRTPPFLPTIRVDYGFVGTLEDEIRRDPKREVGYRVTNTWDEMVEDMLGTSTATDVAGLTHRMTDFVTIVRQDTDKIYGRLYDAHNDRLLMSGQLNMLRKDRHAHARTTRLIKSEAKNSREAWVQSMNASDTACAEVMSLRTIVLLQQSKIAGLQVADRTQQTQLVEVLTLLKILQTQMAALQRQQGPARGLAHPEVPKEADSSS</sequence>
<feature type="compositionally biased region" description="Basic and acidic residues" evidence="1">
    <location>
        <begin position="103"/>
        <end position="112"/>
    </location>
</feature>
<gene>
    <name evidence="3" type="ORF">Tci_007021</name>
</gene>
<comment type="caution">
    <text evidence="3">The sequence shown here is derived from an EMBL/GenBank/DDBJ whole genome shotgun (WGS) entry which is preliminary data.</text>
</comment>
<accession>A0A6L2JDF3</accession>
<dbReference type="AlphaFoldDB" id="A0A6L2JDF3"/>
<dbReference type="EMBL" id="BKCJ010000647">
    <property type="protein sequence ID" value="GEU35043.1"/>
    <property type="molecule type" value="Genomic_DNA"/>
</dbReference>
<protein>
    <recommendedName>
        <fullName evidence="4">Reverse transcriptase domain-containing protein</fullName>
    </recommendedName>
</protein>
<organism evidence="3">
    <name type="scientific">Tanacetum cinerariifolium</name>
    <name type="common">Dalmatian daisy</name>
    <name type="synonym">Chrysanthemum cinerariifolium</name>
    <dbReference type="NCBI Taxonomy" id="118510"/>
    <lineage>
        <taxon>Eukaryota</taxon>
        <taxon>Viridiplantae</taxon>
        <taxon>Streptophyta</taxon>
        <taxon>Embryophyta</taxon>
        <taxon>Tracheophyta</taxon>
        <taxon>Spermatophyta</taxon>
        <taxon>Magnoliopsida</taxon>
        <taxon>eudicotyledons</taxon>
        <taxon>Gunneridae</taxon>
        <taxon>Pentapetalae</taxon>
        <taxon>asterids</taxon>
        <taxon>campanulids</taxon>
        <taxon>Asterales</taxon>
        <taxon>Asteraceae</taxon>
        <taxon>Asteroideae</taxon>
        <taxon>Anthemideae</taxon>
        <taxon>Anthemidinae</taxon>
        <taxon>Tanacetum</taxon>
    </lineage>
</organism>
<feature type="signal peptide" evidence="2">
    <location>
        <begin position="1"/>
        <end position="17"/>
    </location>
</feature>
<evidence type="ECO:0000256" key="2">
    <source>
        <dbReference type="SAM" id="SignalP"/>
    </source>
</evidence>
<proteinExistence type="predicted"/>
<feature type="compositionally biased region" description="Basic and acidic residues" evidence="1">
    <location>
        <begin position="402"/>
        <end position="411"/>
    </location>
</feature>
<feature type="region of interest" description="Disordered" evidence="1">
    <location>
        <begin position="69"/>
        <end position="137"/>
    </location>
</feature>
<evidence type="ECO:0008006" key="4">
    <source>
        <dbReference type="Google" id="ProtNLM"/>
    </source>
</evidence>
<feature type="compositionally biased region" description="Acidic residues" evidence="1">
    <location>
        <begin position="69"/>
        <end position="102"/>
    </location>
</feature>
<keyword evidence="2" id="KW-0732">Signal</keyword>
<feature type="region of interest" description="Disordered" evidence="1">
    <location>
        <begin position="392"/>
        <end position="411"/>
    </location>
</feature>
<feature type="compositionally biased region" description="Acidic residues" evidence="1">
    <location>
        <begin position="113"/>
        <end position="122"/>
    </location>
</feature>
<name>A0A6L2JDF3_TANCI</name>
<evidence type="ECO:0000313" key="3">
    <source>
        <dbReference type="EMBL" id="GEU35043.1"/>
    </source>
</evidence>
<feature type="chain" id="PRO_5027022203" description="Reverse transcriptase domain-containing protein" evidence="2">
    <location>
        <begin position="18"/>
        <end position="411"/>
    </location>
</feature>
<evidence type="ECO:0000256" key="1">
    <source>
        <dbReference type="SAM" id="MobiDB-lite"/>
    </source>
</evidence>
<reference evidence="3" key="1">
    <citation type="journal article" date="2019" name="Sci. Rep.">
        <title>Draft genome of Tanacetum cinerariifolium, the natural source of mosquito coil.</title>
        <authorList>
            <person name="Yamashiro T."/>
            <person name="Shiraishi A."/>
            <person name="Satake H."/>
            <person name="Nakayama K."/>
        </authorList>
    </citation>
    <scope>NUCLEOTIDE SEQUENCE</scope>
</reference>